<dbReference type="Proteomes" id="UP000234681">
    <property type="component" value="Unassembled WGS sequence"/>
</dbReference>
<keyword evidence="1" id="KW-0732">Signal</keyword>
<evidence type="ECO:0000313" key="2">
    <source>
        <dbReference type="EMBL" id="EDL82763.1"/>
    </source>
</evidence>
<reference evidence="3" key="1">
    <citation type="submission" date="2005-06" db="EMBL/GenBank/DDBJ databases">
        <authorList>
            <person name="Mural R.J."/>
            <person name="Li P.W."/>
            <person name="Adams M.D."/>
            <person name="Amanatides P.G."/>
            <person name="Baden-Tillson H."/>
            <person name="Barnstead M."/>
            <person name="Chin S.H."/>
            <person name="Dew I."/>
            <person name="Evans C.A."/>
            <person name="Ferriera S."/>
            <person name="Flanigan M."/>
            <person name="Fosler C."/>
            <person name="Glodek A."/>
            <person name="Gu Z."/>
            <person name="Holt R.A."/>
            <person name="Jennings D."/>
            <person name="Kraft C.L."/>
            <person name="Lu F."/>
            <person name="Nguyen T."/>
            <person name="Nusskern D.R."/>
            <person name="Pfannkoch C.M."/>
            <person name="Sitter C."/>
            <person name="Sutton G.G."/>
            <person name="Venter J.C."/>
            <person name="Wang Z."/>
            <person name="Woodage T."/>
            <person name="Zheng X.H."/>
            <person name="Zhong F."/>
        </authorList>
    </citation>
    <scope>NUCLEOTIDE SEQUENCE [LARGE SCALE GENOMIC DNA]</scope>
    <source>
        <strain>BN</strain>
        <strain evidence="3">Sprague-Dawley</strain>
    </source>
</reference>
<accession>A6MGV8</accession>
<name>A6MGV8_RAT</name>
<feature type="chain" id="PRO_5039895733" evidence="1">
    <location>
        <begin position="21"/>
        <end position="53"/>
    </location>
</feature>
<protein>
    <submittedName>
        <fullName evidence="2">RCG26106</fullName>
    </submittedName>
</protein>
<proteinExistence type="predicted"/>
<dbReference type="EMBL" id="DS032066">
    <property type="protein sequence ID" value="EDL82763.1"/>
    <property type="molecule type" value="Genomic_DNA"/>
</dbReference>
<dbReference type="AlphaFoldDB" id="A6MGV8"/>
<evidence type="ECO:0000256" key="1">
    <source>
        <dbReference type="SAM" id="SignalP"/>
    </source>
</evidence>
<organism evidence="2 3">
    <name type="scientific">Rattus norvegicus</name>
    <name type="common">Rat</name>
    <dbReference type="NCBI Taxonomy" id="10116"/>
    <lineage>
        <taxon>Eukaryota</taxon>
        <taxon>Metazoa</taxon>
        <taxon>Chordata</taxon>
        <taxon>Craniata</taxon>
        <taxon>Vertebrata</taxon>
        <taxon>Euteleostomi</taxon>
        <taxon>Mammalia</taxon>
        <taxon>Eutheria</taxon>
        <taxon>Euarchontoglires</taxon>
        <taxon>Glires</taxon>
        <taxon>Rodentia</taxon>
        <taxon>Myomorpha</taxon>
        <taxon>Muroidea</taxon>
        <taxon>Muridae</taxon>
        <taxon>Murinae</taxon>
        <taxon>Rattus</taxon>
    </lineage>
</organism>
<sequence length="53" mass="6185">MNYCGFRPICLCKRLSFCMCYSLLSVQYCSVAPNYHLALQAGRKCHDLHDPWK</sequence>
<feature type="signal peptide" evidence="1">
    <location>
        <begin position="1"/>
        <end position="20"/>
    </location>
</feature>
<evidence type="ECO:0000313" key="3">
    <source>
        <dbReference type="Proteomes" id="UP000234681"/>
    </source>
</evidence>
<gene>
    <name evidence="2" type="ORF">rCG_26106</name>
</gene>